<organism evidence="12">
    <name type="scientific">Rhipicephalus appendiculatus</name>
    <name type="common">Brown ear tick</name>
    <dbReference type="NCBI Taxonomy" id="34631"/>
    <lineage>
        <taxon>Eukaryota</taxon>
        <taxon>Metazoa</taxon>
        <taxon>Ecdysozoa</taxon>
        <taxon>Arthropoda</taxon>
        <taxon>Chelicerata</taxon>
        <taxon>Arachnida</taxon>
        <taxon>Acari</taxon>
        <taxon>Parasitiformes</taxon>
        <taxon>Ixodida</taxon>
        <taxon>Ixodoidea</taxon>
        <taxon>Ixodidae</taxon>
        <taxon>Rhipicephalinae</taxon>
        <taxon>Rhipicephalus</taxon>
        <taxon>Rhipicephalus</taxon>
    </lineage>
</organism>
<dbReference type="PANTHER" id="PTHR12133">
    <property type="entry name" value="TRNA (ADENINE(58)-N(1))-METHYLTRANSFERASE"/>
    <property type="match status" value="1"/>
</dbReference>
<dbReference type="EC" id="2.1.1.220" evidence="8"/>
<evidence type="ECO:0000256" key="6">
    <source>
        <dbReference type="ARBA" id="ARBA00023242"/>
    </source>
</evidence>
<dbReference type="InterPro" id="IPR014816">
    <property type="entry name" value="tRNA_MeTrfase_Gcd14"/>
</dbReference>
<evidence type="ECO:0000256" key="9">
    <source>
        <dbReference type="PIRSR" id="PIRSR017269-1"/>
    </source>
</evidence>
<dbReference type="Gene3D" id="3.40.50.150">
    <property type="entry name" value="Vaccinia Virus protein VP39"/>
    <property type="match status" value="1"/>
</dbReference>
<dbReference type="Pfam" id="PF08704">
    <property type="entry name" value="GCD14"/>
    <property type="match status" value="1"/>
</dbReference>
<reference evidence="12" key="1">
    <citation type="journal article" date="2016" name="Ticks Tick Borne Dis.">
        <title>De novo assembly and annotation of the salivary gland transcriptome of Rhipicephalus appendiculatus male and female ticks during blood feeding.</title>
        <authorList>
            <person name="de Castro M.H."/>
            <person name="de Klerk D."/>
            <person name="Pienaar R."/>
            <person name="Latif A.A."/>
            <person name="Rees D.J."/>
            <person name="Mans B.J."/>
        </authorList>
    </citation>
    <scope>NUCLEOTIDE SEQUENCE</scope>
    <source>
        <tissue evidence="12">Salivary glands</tissue>
    </source>
</reference>
<proteinExistence type="inferred from homology"/>
<dbReference type="AlphaFoldDB" id="A0A131YP57"/>
<evidence type="ECO:0000256" key="1">
    <source>
        <dbReference type="ARBA" id="ARBA00004123"/>
    </source>
</evidence>
<feature type="region of interest" description="Disordered" evidence="10">
    <location>
        <begin position="255"/>
        <end position="324"/>
    </location>
</feature>
<dbReference type="PROSITE" id="PS51620">
    <property type="entry name" value="SAM_TRM61"/>
    <property type="match status" value="1"/>
</dbReference>
<dbReference type="GO" id="GO:0031515">
    <property type="term" value="C:tRNA (m1A) methyltransferase complex"/>
    <property type="evidence" value="ECO:0007669"/>
    <property type="project" value="UniProtKB-UniRule"/>
</dbReference>
<dbReference type="PIRSF" id="PIRSF017269">
    <property type="entry name" value="GCD14"/>
    <property type="match status" value="1"/>
</dbReference>
<dbReference type="InterPro" id="IPR029063">
    <property type="entry name" value="SAM-dependent_MTases_sf"/>
</dbReference>
<feature type="binding site" evidence="9">
    <location>
        <position position="134"/>
    </location>
    <ligand>
        <name>S-adenosyl-L-methionine</name>
        <dbReference type="ChEBI" id="CHEBI:59789"/>
    </ligand>
</feature>
<dbReference type="GO" id="GO:0005634">
    <property type="term" value="C:nucleus"/>
    <property type="evidence" value="ECO:0007669"/>
    <property type="project" value="UniProtKB-SubCell"/>
</dbReference>
<evidence type="ECO:0000256" key="5">
    <source>
        <dbReference type="ARBA" id="ARBA00022694"/>
    </source>
</evidence>
<evidence type="ECO:0000256" key="2">
    <source>
        <dbReference type="ARBA" id="ARBA00022603"/>
    </source>
</evidence>
<evidence type="ECO:0000259" key="11">
    <source>
        <dbReference type="Pfam" id="PF08704"/>
    </source>
</evidence>
<comment type="function">
    <text evidence="8">Catalytic subunit of tRNA (adenine-N(1)-)-methyltransferase, which catalyzes the formation of N(1)-methyladenine at position 58 (m1A58) in initiator methionyl-tRNA.</text>
</comment>
<dbReference type="InterPro" id="IPR049470">
    <property type="entry name" value="TRM61_C"/>
</dbReference>
<keyword evidence="2 8" id="KW-0489">Methyltransferase</keyword>
<dbReference type="GO" id="GO:0030488">
    <property type="term" value="P:tRNA methylation"/>
    <property type="evidence" value="ECO:0007669"/>
    <property type="project" value="InterPro"/>
</dbReference>
<keyword evidence="5 8" id="KW-0819">tRNA processing</keyword>
<protein>
    <recommendedName>
        <fullName evidence="8">tRNA (adenine(58)-N(1))-methyltransferase catalytic subunit TRMT61A</fullName>
        <ecNumber evidence="8">2.1.1.220</ecNumber>
    </recommendedName>
</protein>
<feature type="compositionally biased region" description="Low complexity" evidence="10">
    <location>
        <begin position="292"/>
        <end position="304"/>
    </location>
</feature>
<keyword evidence="4 8" id="KW-0949">S-adenosyl-L-methionine</keyword>
<evidence type="ECO:0000256" key="7">
    <source>
        <dbReference type="ARBA" id="ARBA00048481"/>
    </source>
</evidence>
<evidence type="ECO:0000256" key="8">
    <source>
        <dbReference type="PIRNR" id="PIRNR017269"/>
    </source>
</evidence>
<evidence type="ECO:0000313" key="12">
    <source>
        <dbReference type="EMBL" id="JAP79886.1"/>
    </source>
</evidence>
<accession>A0A131YP57</accession>
<dbReference type="Gene3D" id="3.10.330.20">
    <property type="match status" value="1"/>
</dbReference>
<dbReference type="Pfam" id="PF14801">
    <property type="entry name" value="TrmI-like_N"/>
    <property type="match status" value="1"/>
</dbReference>
<name>A0A131YP57_RHIAP</name>
<dbReference type="SUPFAM" id="SSF53335">
    <property type="entry name" value="S-adenosyl-L-methionine-dependent methyltransferases"/>
    <property type="match status" value="1"/>
</dbReference>
<comment type="catalytic activity">
    <reaction evidence="7">
        <text>an adenosine in mRNA + S-adenosyl-L-methionine = an N(1)-methyladenosine in mRNA + S-adenosyl-L-homocysteine + H(+)</text>
        <dbReference type="Rhea" id="RHEA:55392"/>
        <dbReference type="Rhea" id="RHEA-COMP:12414"/>
        <dbReference type="Rhea" id="RHEA-COMP:12415"/>
        <dbReference type="ChEBI" id="CHEBI:15378"/>
        <dbReference type="ChEBI" id="CHEBI:57856"/>
        <dbReference type="ChEBI" id="CHEBI:59789"/>
        <dbReference type="ChEBI" id="CHEBI:74411"/>
        <dbReference type="ChEBI" id="CHEBI:74491"/>
    </reaction>
</comment>
<evidence type="ECO:0000256" key="10">
    <source>
        <dbReference type="SAM" id="MobiDB-lite"/>
    </source>
</evidence>
<keyword evidence="6 8" id="KW-0539">Nucleus</keyword>
<feature type="domain" description="tRNA (adenine(58)-N(1))-methyltransferase catalytic subunit TRM61 C-terminal" evidence="11">
    <location>
        <begin position="63"/>
        <end position="349"/>
    </location>
</feature>
<sequence length="353" mass="37853">MTNFLSHSNVAQAGDTCVVYCTFAHIYSIKLAHGEVFQTKYGALKHDEVIGRTYGSKVQCSCGYVYVLRATPELWTLTLPHRTQILYTRDISLVTLQLDLKPGSVVCEVGTGSGSMTHALARTVAPNGHVYTFDFHEHRAQVAQKEFQDHGLNSVVTCAHRDVCQDGFGIEGLADAVFLDLPHPWKAVDAAASALKPGCGGRLCSFSPCVEQVQRTCEALRARGFVDVVTLECLERPYEVKQVVMADIRDTCRAPSGGQALRKEEHATAEALGSTEGDAMTGVEEPSESLDAAVAGAEGGAKAAGDTKRGKKRRGHPEDPASANQGFSFQAAIPSLQIPGHTGYLTFATLLAS</sequence>
<evidence type="ECO:0000256" key="3">
    <source>
        <dbReference type="ARBA" id="ARBA00022679"/>
    </source>
</evidence>
<dbReference type="EMBL" id="GEDV01008671">
    <property type="protein sequence ID" value="JAP79886.1"/>
    <property type="molecule type" value="Transcribed_RNA"/>
</dbReference>
<comment type="similarity">
    <text evidence="8">Belongs to the class I-like SAM-binding methyltransferase superfamily. TRM61 family.</text>
</comment>
<comment type="catalytic activity">
    <reaction evidence="8">
        <text>adenosine(58) in tRNA + S-adenosyl-L-methionine = N(1)-methyladenosine(58) in tRNA + S-adenosyl-L-homocysteine + H(+)</text>
        <dbReference type="Rhea" id="RHEA:43152"/>
        <dbReference type="Rhea" id="RHEA-COMP:10365"/>
        <dbReference type="Rhea" id="RHEA-COMP:10366"/>
        <dbReference type="ChEBI" id="CHEBI:15378"/>
        <dbReference type="ChEBI" id="CHEBI:57856"/>
        <dbReference type="ChEBI" id="CHEBI:59789"/>
        <dbReference type="ChEBI" id="CHEBI:74411"/>
        <dbReference type="ChEBI" id="CHEBI:74491"/>
        <dbReference type="EC" id="2.1.1.220"/>
    </reaction>
</comment>
<feature type="binding site" evidence="9">
    <location>
        <position position="180"/>
    </location>
    <ligand>
        <name>S-adenosyl-L-methionine</name>
        <dbReference type="ChEBI" id="CHEBI:59789"/>
    </ligand>
</feature>
<dbReference type="GO" id="GO:0160107">
    <property type="term" value="F:tRNA (adenine(58)-N1)-methyltransferase activity"/>
    <property type="evidence" value="ECO:0007669"/>
    <property type="project" value="UniProtKB-EC"/>
</dbReference>
<keyword evidence="3 8" id="KW-0808">Transferase</keyword>
<dbReference type="CDD" id="cd02440">
    <property type="entry name" value="AdoMet_MTases"/>
    <property type="match status" value="1"/>
</dbReference>
<dbReference type="PANTHER" id="PTHR12133:SF2">
    <property type="entry name" value="TRNA (ADENINE(58)-N(1))-METHYLTRANSFERASE CATALYTIC SUBUNIT TRMT61A"/>
    <property type="match status" value="1"/>
</dbReference>
<evidence type="ECO:0000256" key="4">
    <source>
        <dbReference type="ARBA" id="ARBA00022691"/>
    </source>
</evidence>
<comment type="subcellular location">
    <subcellularLocation>
        <location evidence="1 8">Nucleus</location>
    </subcellularLocation>
</comment>